<gene>
    <name evidence="2" type="ORF">ACZ11_10820</name>
</gene>
<dbReference type="Proteomes" id="UP000037326">
    <property type="component" value="Unassembled WGS sequence"/>
</dbReference>
<comment type="caution">
    <text evidence="2">The sequence shown here is derived from an EMBL/GenBank/DDBJ whole genome shotgun (WGS) entry which is preliminary data.</text>
</comment>
<dbReference type="Gene3D" id="3.90.1200.10">
    <property type="match status" value="1"/>
</dbReference>
<keyword evidence="2" id="KW-0808">Transferase</keyword>
<evidence type="ECO:0000313" key="2">
    <source>
        <dbReference type="EMBL" id="KMY32596.1"/>
    </source>
</evidence>
<name>A0A0K9FEN1_9BACI</name>
<protein>
    <submittedName>
        <fullName evidence="2">Aminoglycoside phosphotransferase</fullName>
    </submittedName>
</protein>
<dbReference type="PANTHER" id="PTHR21310:SF42">
    <property type="entry name" value="BIFUNCTIONAL AAC_APH"/>
    <property type="match status" value="1"/>
</dbReference>
<dbReference type="AlphaFoldDB" id="A0A0K9FEN1"/>
<evidence type="ECO:0000259" key="1">
    <source>
        <dbReference type="Pfam" id="PF01636"/>
    </source>
</evidence>
<dbReference type="OrthoDB" id="60975at2"/>
<dbReference type="InterPro" id="IPR051678">
    <property type="entry name" value="AGP_Transferase"/>
</dbReference>
<dbReference type="InterPro" id="IPR002575">
    <property type="entry name" value="Aminoglycoside_PTrfase"/>
</dbReference>
<dbReference type="RefSeq" id="WP_049665983.1">
    <property type="nucleotide sequence ID" value="NZ_LFXJ01000005.1"/>
</dbReference>
<sequence length="291" mass="33232">MNNNFIENIQSCYSDLSIEDFYLNEIGQNNDVLIVNKSLVFRFPKYKNGIIQLRRETEILKYIKGIVSTPIPNPIYQSFEEVEPGKVFTGYKLIDGVPLWKESLTNVKSVELVKRLANQLVSFLVELHSISGEKASRDLKLKVRNPSEEMYNLYDKIQNTLFPFIRKDAQKEISQSFETFLKGKAFSNLDITLIHGDFGASNILWNPETSMISGIIDFGGSGLGDPAYDFAGILSSYGEEFFEMCINLYPNGNEISERVNFYKSTFALQETLHGIENDDRQAFESGLKDYR</sequence>
<dbReference type="PATRIC" id="fig|582475.4.peg.1761"/>
<accession>A0A0K9FEN1</accession>
<dbReference type="GO" id="GO:0016740">
    <property type="term" value="F:transferase activity"/>
    <property type="evidence" value="ECO:0007669"/>
    <property type="project" value="UniProtKB-KW"/>
</dbReference>
<dbReference type="InterPro" id="IPR011009">
    <property type="entry name" value="Kinase-like_dom_sf"/>
</dbReference>
<dbReference type="EMBL" id="LFXJ01000005">
    <property type="protein sequence ID" value="KMY32596.1"/>
    <property type="molecule type" value="Genomic_DNA"/>
</dbReference>
<proteinExistence type="predicted"/>
<dbReference type="PANTHER" id="PTHR21310">
    <property type="entry name" value="AMINOGLYCOSIDE PHOSPHOTRANSFERASE-RELATED-RELATED"/>
    <property type="match status" value="1"/>
</dbReference>
<dbReference type="GeneID" id="96598734"/>
<dbReference type="Gene3D" id="3.30.200.20">
    <property type="entry name" value="Phosphorylase Kinase, domain 1"/>
    <property type="match status" value="1"/>
</dbReference>
<reference evidence="3" key="1">
    <citation type="submission" date="2015-07" db="EMBL/GenBank/DDBJ databases">
        <authorList>
            <consortium name="Consortium for Microbial Forensics and Genomics (microFORGE)"/>
            <person name="Knight B.M."/>
            <person name="Roberts D.P."/>
            <person name="Lin D."/>
            <person name="Hari K."/>
            <person name="Fletcher J."/>
            <person name="Melcher U."/>
            <person name="Blagden T."/>
            <person name="Winegar R.A."/>
        </authorList>
    </citation>
    <scope>NUCLEOTIDE SEQUENCE [LARGE SCALE GENOMIC DNA]</scope>
    <source>
        <strain evidence="3">DSM 23493</strain>
    </source>
</reference>
<dbReference type="Pfam" id="PF01636">
    <property type="entry name" value="APH"/>
    <property type="match status" value="1"/>
</dbReference>
<dbReference type="SUPFAM" id="SSF56112">
    <property type="entry name" value="Protein kinase-like (PK-like)"/>
    <property type="match status" value="1"/>
</dbReference>
<feature type="domain" description="Aminoglycoside phosphotransferase" evidence="1">
    <location>
        <begin position="27"/>
        <end position="250"/>
    </location>
</feature>
<evidence type="ECO:0000313" key="3">
    <source>
        <dbReference type="Proteomes" id="UP000037326"/>
    </source>
</evidence>
<organism evidence="2 3">
    <name type="scientific">Lysinibacillus xylanilyticus</name>
    <dbReference type="NCBI Taxonomy" id="582475"/>
    <lineage>
        <taxon>Bacteria</taxon>
        <taxon>Bacillati</taxon>
        <taxon>Bacillota</taxon>
        <taxon>Bacilli</taxon>
        <taxon>Bacillales</taxon>
        <taxon>Bacillaceae</taxon>
        <taxon>Lysinibacillus</taxon>
    </lineage>
</organism>